<dbReference type="AlphaFoldDB" id="A0A0P6WWN4"/>
<dbReference type="Gene3D" id="3.20.20.80">
    <property type="entry name" value="Glycosidases"/>
    <property type="match status" value="1"/>
</dbReference>
<reference evidence="1 2" key="1">
    <citation type="submission" date="2015-07" db="EMBL/GenBank/DDBJ databases">
        <title>Genome sequence of Leptolinea tardivitalis DSM 16556.</title>
        <authorList>
            <person name="Hemp J."/>
            <person name="Ward L.M."/>
            <person name="Pace L.A."/>
            <person name="Fischer W.W."/>
        </authorList>
    </citation>
    <scope>NUCLEOTIDE SEQUENCE [LARGE SCALE GENOMIC DNA]</scope>
    <source>
        <strain evidence="1 2">YMTK-2</strain>
    </source>
</reference>
<dbReference type="SUPFAM" id="SSF49452">
    <property type="entry name" value="Starch-binding domain-like"/>
    <property type="match status" value="1"/>
</dbReference>
<dbReference type="InterPro" id="IPR013784">
    <property type="entry name" value="Carb-bd-like_fold"/>
</dbReference>
<dbReference type="GO" id="GO:0030246">
    <property type="term" value="F:carbohydrate binding"/>
    <property type="evidence" value="ECO:0007669"/>
    <property type="project" value="InterPro"/>
</dbReference>
<evidence type="ECO:0000313" key="1">
    <source>
        <dbReference type="EMBL" id="KPL74678.1"/>
    </source>
</evidence>
<comment type="caution">
    <text evidence="1">The sequence shown here is derived from an EMBL/GenBank/DDBJ whole genome shotgun (WGS) entry which is preliminary data.</text>
</comment>
<name>A0A0P6WWN4_9CHLR</name>
<dbReference type="SUPFAM" id="SSF51445">
    <property type="entry name" value="(Trans)glycosidases"/>
    <property type="match status" value="1"/>
</dbReference>
<gene>
    <name evidence="1" type="ORF">ADM99_00845</name>
</gene>
<proteinExistence type="predicted"/>
<sequence>MHVSGFHIQKWLPVTSILIIAGFLFSACSSIEEKTDQQSKASYHPDVLASFVVTIPEPIVQDSRLSIEFVNPINAHELNPIYIEMQMLDDRHYQLDYPAKKGMMLQYRYVMTGKNNNVEINSDGKELASRFFFITDHSRIEDTVLGFRSSVAIGETGQIEGTLRLKGSGQSVSDAIITSDGISTTSSFDGRFRLQGIPAGIQNVTIFSPDGKFEPFQQQAVIDPNFVTPIEIELIPKKFINVTFIVKCPENTPASAKLRLFGNLNLLGDSFAGLFGGTSLSQNRAPELSRQSTTEFLIIKQLPVETEIHYLYSLGDSFWNRETSRNGTMKNRTIFTGTEDMVIEDTIESWNTLNYQPITFMFTPPASTSQDERIQIQLNAFGWMDPLEMWPSDNGVFKFVLFSPLNFSAPISYRFCRNEICGTKEIGSQSDQVFSFQAGSSSQTIDVPVGVWATWMPSTEPTIVSTEETSKREIGFNTIVEYSDAYRPSYLIYMENSLNAISGLNANTVILPMSFTFRSAQPVWLDIVPGQNPTLNDLELMIAKAKEKGFHVYLRACTHYPTNPDDFWSMLTQNPNGWDQWFSSIFEFYRSAAEFAESNQVDGIIFGDEDVSPVFFGSTDSSSHIGKLPVDIQQKCNDLFSNIRLSFSREMLLAVNLKDIKTAQIFPLEKSDGLYILNLGQISSDSRDTNTYSANISNILENSIKPIFDEYGKKIWIGLDFPSIDTGYLGCVNFFNDCMVPSVLDFPALLQPELTISLKEQSDLYNAALPEINRREWISGVSTRRYILVGNNQDQSSSIRGKPAADVIWYWYSTMLGIPTQ</sequence>
<dbReference type="Proteomes" id="UP000050430">
    <property type="component" value="Unassembled WGS sequence"/>
</dbReference>
<evidence type="ECO:0008006" key="3">
    <source>
        <dbReference type="Google" id="ProtNLM"/>
    </source>
</evidence>
<evidence type="ECO:0000313" key="2">
    <source>
        <dbReference type="Proteomes" id="UP000050430"/>
    </source>
</evidence>
<accession>A0A0P6WWN4</accession>
<organism evidence="1 2">
    <name type="scientific">Leptolinea tardivitalis</name>
    <dbReference type="NCBI Taxonomy" id="229920"/>
    <lineage>
        <taxon>Bacteria</taxon>
        <taxon>Bacillati</taxon>
        <taxon>Chloroflexota</taxon>
        <taxon>Anaerolineae</taxon>
        <taxon>Anaerolineales</taxon>
        <taxon>Anaerolineaceae</taxon>
        <taxon>Leptolinea</taxon>
    </lineage>
</organism>
<dbReference type="STRING" id="229920.ADM99_00845"/>
<keyword evidence="2" id="KW-1185">Reference proteome</keyword>
<dbReference type="InterPro" id="IPR017853">
    <property type="entry name" value="GH"/>
</dbReference>
<protein>
    <recommendedName>
        <fullName evidence="3">CBM20 domain-containing protein</fullName>
    </recommendedName>
</protein>
<dbReference type="EMBL" id="LGCK01000002">
    <property type="protein sequence ID" value="KPL74678.1"/>
    <property type="molecule type" value="Genomic_DNA"/>
</dbReference>